<dbReference type="EMBL" id="UINC01016326">
    <property type="protein sequence ID" value="SVA68049.1"/>
    <property type="molecule type" value="Genomic_DNA"/>
</dbReference>
<accession>A0A381XTE8</accession>
<organism evidence="1">
    <name type="scientific">marine metagenome</name>
    <dbReference type="NCBI Taxonomy" id="408172"/>
    <lineage>
        <taxon>unclassified sequences</taxon>
        <taxon>metagenomes</taxon>
        <taxon>ecological metagenomes</taxon>
    </lineage>
</organism>
<reference evidence="1" key="1">
    <citation type="submission" date="2018-05" db="EMBL/GenBank/DDBJ databases">
        <authorList>
            <person name="Lanie J.A."/>
            <person name="Ng W.-L."/>
            <person name="Kazmierczak K.M."/>
            <person name="Andrzejewski T.M."/>
            <person name="Davidsen T.M."/>
            <person name="Wayne K.J."/>
            <person name="Tettelin H."/>
            <person name="Glass J.I."/>
            <person name="Rusch D."/>
            <person name="Podicherti R."/>
            <person name="Tsui H.-C.T."/>
            <person name="Winkler M.E."/>
        </authorList>
    </citation>
    <scope>NUCLEOTIDE SEQUENCE</scope>
</reference>
<proteinExistence type="predicted"/>
<gene>
    <name evidence="1" type="ORF">METZ01_LOCUS120903</name>
</gene>
<evidence type="ECO:0000313" key="1">
    <source>
        <dbReference type="EMBL" id="SVA68049.1"/>
    </source>
</evidence>
<name>A0A381XTE8_9ZZZZ</name>
<protein>
    <submittedName>
        <fullName evidence="1">Uncharacterized protein</fullName>
    </submittedName>
</protein>
<sequence>MGGPKLRPAVQGVQCPFCGLNIESAERKVCYNRVYPNTPKDHRCARRPARF</sequence>
<dbReference type="AlphaFoldDB" id="A0A381XTE8"/>